<feature type="compositionally biased region" description="Low complexity" evidence="1">
    <location>
        <begin position="39"/>
        <end position="58"/>
    </location>
</feature>
<comment type="caution">
    <text evidence="2">The sequence shown here is derived from an EMBL/GenBank/DDBJ whole genome shotgun (WGS) entry which is preliminary data.</text>
</comment>
<dbReference type="EMBL" id="RHPJ01000002">
    <property type="protein sequence ID" value="TGO05479.1"/>
    <property type="molecule type" value="Genomic_DNA"/>
</dbReference>
<evidence type="ECO:0000313" key="3">
    <source>
        <dbReference type="Proteomes" id="UP000297318"/>
    </source>
</evidence>
<proteinExistence type="predicted"/>
<gene>
    <name evidence="2" type="ORF">SERN_1483</name>
</gene>
<evidence type="ECO:0000256" key="1">
    <source>
        <dbReference type="SAM" id="MobiDB-lite"/>
    </source>
</evidence>
<organism evidence="2 3">
    <name type="scientific">Serinibacter arcticus</name>
    <dbReference type="NCBI Taxonomy" id="1655435"/>
    <lineage>
        <taxon>Bacteria</taxon>
        <taxon>Bacillati</taxon>
        <taxon>Actinomycetota</taxon>
        <taxon>Actinomycetes</taxon>
        <taxon>Micrococcales</taxon>
        <taxon>Beutenbergiaceae</taxon>
        <taxon>Serinibacter</taxon>
    </lineage>
</organism>
<name>A0A4Z1E2N0_9MICO</name>
<feature type="region of interest" description="Disordered" evidence="1">
    <location>
        <begin position="39"/>
        <end position="62"/>
    </location>
</feature>
<dbReference type="Proteomes" id="UP000297318">
    <property type="component" value="Unassembled WGS sequence"/>
</dbReference>
<keyword evidence="3" id="KW-1185">Reference proteome</keyword>
<sequence length="90" mass="9315">MGRGKRGGGAVGARGGHGCAFVKVRSQGFPARIAGAALRGPSATSPTTRRTSGSSLGPRGRRGWCSGLGTSLRSTRGDVTIYARAYEHRR</sequence>
<reference evidence="2 3" key="1">
    <citation type="submission" date="2018-11" db="EMBL/GenBank/DDBJ databases">
        <title>Complete genome sequencing of the Actinobacteria Serinibacter sp. K3-2.</title>
        <authorList>
            <person name="Rakitin A.L."/>
            <person name="Beletsky A.V."/>
            <person name="Mardanov A.V."/>
            <person name="Ravin N.V."/>
            <person name="Gromova A.S."/>
            <person name="Filippova S.N."/>
            <person name="Gal'Chenko V.F."/>
        </authorList>
    </citation>
    <scope>NUCLEOTIDE SEQUENCE [LARGE SCALE GENOMIC DNA]</scope>
    <source>
        <strain evidence="2 3">K3-2</strain>
    </source>
</reference>
<protein>
    <submittedName>
        <fullName evidence="2">Uncharacterized protein</fullName>
    </submittedName>
</protein>
<accession>A0A4Z1E2N0</accession>
<evidence type="ECO:0000313" key="2">
    <source>
        <dbReference type="EMBL" id="TGO05479.1"/>
    </source>
</evidence>
<dbReference type="AlphaFoldDB" id="A0A4Z1E2N0"/>